<feature type="domain" description="Major facilitator superfamily (MFS) profile" evidence="7">
    <location>
        <begin position="22"/>
        <end position="406"/>
    </location>
</feature>
<dbReference type="SUPFAM" id="SSF103473">
    <property type="entry name" value="MFS general substrate transporter"/>
    <property type="match status" value="1"/>
</dbReference>
<keyword evidence="4 6" id="KW-0472">Membrane</keyword>
<feature type="transmembrane region" description="Helical" evidence="6">
    <location>
        <begin position="63"/>
        <end position="84"/>
    </location>
</feature>
<name>A0ABP6HP87_9ACTN</name>
<dbReference type="InterPro" id="IPR036259">
    <property type="entry name" value="MFS_trans_sf"/>
</dbReference>
<evidence type="ECO:0000256" key="6">
    <source>
        <dbReference type="SAM" id="Phobius"/>
    </source>
</evidence>
<sequence>MPSSTTSRRTRTTPVPRSGRRADALPLVGLVLLALNLRAAITGIPPVLPTLQSDLHLTGTQAGVLTTLPVLCLGVFAPVAPALARRTGTETVLAAALALILAGVLIRTLPTQAALFAGTLLAGAGIALGNVLMPAVVKRDFPDRIGTMTGLAMTLMAATGALAAGLAVPLTAAGGWRTALTVWAAPALAAATTWSLLAVRRTPPRPPATGPLTTVRTTTGTSVLRSPLAWAVSALLGIVSLGFYVLVAWTPQIMRDEGYPAAEAGAMTSVMLTIGIPLGLAVPVTAARVTDQRPLVAGVIALKAAGLTGILLAPQQAWVWTGVLGAAIGAAFPLAMTILSLRSPDPATAARLSAMAQTGGYLLAGCGPAAIGILHTLTGGWHAPILLLIACTVPELLVGLVAGRSGFVGAR</sequence>
<dbReference type="CDD" id="cd17339">
    <property type="entry name" value="MFS_NIMT_CynX_like"/>
    <property type="match status" value="1"/>
</dbReference>
<dbReference type="InterPro" id="IPR020846">
    <property type="entry name" value="MFS_dom"/>
</dbReference>
<evidence type="ECO:0000256" key="3">
    <source>
        <dbReference type="ARBA" id="ARBA00022989"/>
    </source>
</evidence>
<evidence type="ECO:0000313" key="9">
    <source>
        <dbReference type="Proteomes" id="UP001500893"/>
    </source>
</evidence>
<evidence type="ECO:0000256" key="1">
    <source>
        <dbReference type="ARBA" id="ARBA00004651"/>
    </source>
</evidence>
<organism evidence="8 9">
    <name type="scientific">Streptomyces rameus</name>
    <dbReference type="NCBI Taxonomy" id="68261"/>
    <lineage>
        <taxon>Bacteria</taxon>
        <taxon>Bacillati</taxon>
        <taxon>Actinomycetota</taxon>
        <taxon>Actinomycetes</taxon>
        <taxon>Kitasatosporales</taxon>
        <taxon>Streptomycetaceae</taxon>
        <taxon>Streptomyces</taxon>
    </lineage>
</organism>
<feature type="transmembrane region" description="Helical" evidence="6">
    <location>
        <begin position="228"/>
        <end position="249"/>
    </location>
</feature>
<feature type="transmembrane region" description="Helical" evidence="6">
    <location>
        <begin position="115"/>
        <end position="137"/>
    </location>
</feature>
<feature type="transmembrane region" description="Helical" evidence="6">
    <location>
        <begin position="383"/>
        <end position="403"/>
    </location>
</feature>
<feature type="transmembrane region" description="Helical" evidence="6">
    <location>
        <begin position="91"/>
        <end position="109"/>
    </location>
</feature>
<feature type="transmembrane region" description="Helical" evidence="6">
    <location>
        <begin position="261"/>
        <end position="282"/>
    </location>
</feature>
<gene>
    <name evidence="8" type="ORF">GCM10010521_72830</name>
</gene>
<evidence type="ECO:0000256" key="5">
    <source>
        <dbReference type="SAM" id="MobiDB-lite"/>
    </source>
</evidence>
<dbReference type="PANTHER" id="PTHR23523">
    <property type="match status" value="1"/>
</dbReference>
<evidence type="ECO:0000256" key="4">
    <source>
        <dbReference type="ARBA" id="ARBA00023136"/>
    </source>
</evidence>
<dbReference type="InterPro" id="IPR011701">
    <property type="entry name" value="MFS"/>
</dbReference>
<keyword evidence="9" id="KW-1185">Reference proteome</keyword>
<reference evidence="9" key="1">
    <citation type="journal article" date="2019" name="Int. J. Syst. Evol. Microbiol.">
        <title>The Global Catalogue of Microorganisms (GCM) 10K type strain sequencing project: providing services to taxonomists for standard genome sequencing and annotation.</title>
        <authorList>
            <consortium name="The Broad Institute Genomics Platform"/>
            <consortium name="The Broad Institute Genome Sequencing Center for Infectious Disease"/>
            <person name="Wu L."/>
            <person name="Ma J."/>
        </authorList>
    </citation>
    <scope>NUCLEOTIDE SEQUENCE [LARGE SCALE GENOMIC DNA]</scope>
    <source>
        <strain evidence="9">JCM 11574</strain>
    </source>
</reference>
<feature type="transmembrane region" description="Helical" evidence="6">
    <location>
        <begin position="360"/>
        <end position="377"/>
    </location>
</feature>
<feature type="transmembrane region" description="Helical" evidence="6">
    <location>
        <begin position="180"/>
        <end position="199"/>
    </location>
</feature>
<dbReference type="Gene3D" id="1.20.1250.20">
    <property type="entry name" value="MFS general substrate transporter like domains"/>
    <property type="match status" value="1"/>
</dbReference>
<evidence type="ECO:0000259" key="7">
    <source>
        <dbReference type="PROSITE" id="PS50850"/>
    </source>
</evidence>
<comment type="caution">
    <text evidence="8">The sequence shown here is derived from an EMBL/GenBank/DDBJ whole genome shotgun (WGS) entry which is preliminary data.</text>
</comment>
<feature type="transmembrane region" description="Helical" evidence="6">
    <location>
        <begin position="294"/>
        <end position="312"/>
    </location>
</feature>
<dbReference type="Proteomes" id="UP001500893">
    <property type="component" value="Unassembled WGS sequence"/>
</dbReference>
<accession>A0ABP6HP87</accession>
<dbReference type="InterPro" id="IPR052524">
    <property type="entry name" value="MFS_Cyanate_Porter"/>
</dbReference>
<evidence type="ECO:0000256" key="2">
    <source>
        <dbReference type="ARBA" id="ARBA00022692"/>
    </source>
</evidence>
<feature type="region of interest" description="Disordered" evidence="5">
    <location>
        <begin position="1"/>
        <end position="20"/>
    </location>
</feature>
<keyword evidence="3 6" id="KW-1133">Transmembrane helix</keyword>
<dbReference type="PROSITE" id="PS50850">
    <property type="entry name" value="MFS"/>
    <property type="match status" value="1"/>
</dbReference>
<protein>
    <submittedName>
        <fullName evidence="8">MFS transporter</fullName>
    </submittedName>
</protein>
<dbReference type="PANTHER" id="PTHR23523:SF2">
    <property type="entry name" value="2-NITROIMIDAZOLE TRANSPORTER"/>
    <property type="match status" value="1"/>
</dbReference>
<keyword evidence="2 6" id="KW-0812">Transmembrane</keyword>
<evidence type="ECO:0000313" key="8">
    <source>
        <dbReference type="EMBL" id="GAA2783760.1"/>
    </source>
</evidence>
<feature type="compositionally biased region" description="Low complexity" evidence="5">
    <location>
        <begin position="1"/>
        <end position="17"/>
    </location>
</feature>
<feature type="transmembrane region" description="Helical" evidence="6">
    <location>
        <begin position="149"/>
        <end position="168"/>
    </location>
</feature>
<feature type="transmembrane region" description="Helical" evidence="6">
    <location>
        <begin position="318"/>
        <end position="339"/>
    </location>
</feature>
<dbReference type="RefSeq" id="WP_345060405.1">
    <property type="nucleotide sequence ID" value="NZ_BAAAVM010000159.1"/>
</dbReference>
<comment type="subcellular location">
    <subcellularLocation>
        <location evidence="1">Cell membrane</location>
        <topology evidence="1">Multi-pass membrane protein</topology>
    </subcellularLocation>
</comment>
<proteinExistence type="predicted"/>
<dbReference type="EMBL" id="BAAAVM010000159">
    <property type="protein sequence ID" value="GAA2783760.1"/>
    <property type="molecule type" value="Genomic_DNA"/>
</dbReference>
<dbReference type="Pfam" id="PF07690">
    <property type="entry name" value="MFS_1"/>
    <property type="match status" value="1"/>
</dbReference>